<dbReference type="SMART" id="SM00710">
    <property type="entry name" value="PbH1"/>
    <property type="match status" value="4"/>
</dbReference>
<dbReference type="Proteomes" id="UP000321301">
    <property type="component" value="Unassembled WGS sequence"/>
</dbReference>
<comment type="caution">
    <text evidence="1">The sequence shown here is derived from an EMBL/GenBank/DDBJ whole genome shotgun (WGS) entry which is preliminary data.</text>
</comment>
<dbReference type="InterPro" id="IPR013783">
    <property type="entry name" value="Ig-like_fold"/>
</dbReference>
<dbReference type="AlphaFoldDB" id="A0A512CIQ4"/>
<keyword evidence="2" id="KW-1185">Reference proteome</keyword>
<proteinExistence type="predicted"/>
<dbReference type="Gene3D" id="2.60.120.260">
    <property type="entry name" value="Galactose-binding domain-like"/>
    <property type="match status" value="1"/>
</dbReference>
<name>A0A512CIQ4_9BACT</name>
<dbReference type="RefSeq" id="WP_020893652.1">
    <property type="nucleotide sequence ID" value="NZ_BJYV01000037.1"/>
</dbReference>
<dbReference type="Gene3D" id="2.160.20.10">
    <property type="entry name" value="Single-stranded right-handed beta-helix, Pectin lyase-like"/>
    <property type="match status" value="1"/>
</dbReference>
<dbReference type="InterPro" id="IPR011050">
    <property type="entry name" value="Pectin_lyase_fold/virulence"/>
</dbReference>
<organism evidence="1 2">
    <name type="scientific">Cyclobacterium qasimii</name>
    <dbReference type="NCBI Taxonomy" id="1350429"/>
    <lineage>
        <taxon>Bacteria</taxon>
        <taxon>Pseudomonadati</taxon>
        <taxon>Bacteroidota</taxon>
        <taxon>Cytophagia</taxon>
        <taxon>Cytophagales</taxon>
        <taxon>Cyclobacteriaceae</taxon>
        <taxon>Cyclobacterium</taxon>
    </lineage>
</organism>
<evidence type="ECO:0008006" key="3">
    <source>
        <dbReference type="Google" id="ProtNLM"/>
    </source>
</evidence>
<dbReference type="InterPro" id="IPR006626">
    <property type="entry name" value="PbH1"/>
</dbReference>
<gene>
    <name evidence="1" type="ORF">CQA01_46410</name>
</gene>
<dbReference type="Gene3D" id="2.60.40.10">
    <property type="entry name" value="Immunoglobulins"/>
    <property type="match status" value="1"/>
</dbReference>
<dbReference type="InterPro" id="IPR012334">
    <property type="entry name" value="Pectin_lyas_fold"/>
</dbReference>
<reference evidence="1 2" key="1">
    <citation type="submission" date="2019-07" db="EMBL/GenBank/DDBJ databases">
        <title>Whole genome shotgun sequence of Cyclobacterium qasimii NBRC 106168.</title>
        <authorList>
            <person name="Hosoyama A."/>
            <person name="Uohara A."/>
            <person name="Ohji S."/>
            <person name="Ichikawa N."/>
        </authorList>
    </citation>
    <scope>NUCLEOTIDE SEQUENCE [LARGE SCALE GENOMIC DNA]</scope>
    <source>
        <strain evidence="1 2">NBRC 106168</strain>
    </source>
</reference>
<dbReference type="EMBL" id="BJYV01000037">
    <property type="protein sequence ID" value="GEO24107.1"/>
    <property type="molecule type" value="Genomic_DNA"/>
</dbReference>
<sequence>MKLRLPHILTGLGLFLSLTVYGVNHVDFPEKNVMADALGIPEGFEGERKKSENLQPLMIRHSNMVHIIKSHRATLPSLRGNHPFHSLFNFDDKKPTSLSQPQIDSIPTRILRVPAEFPSIGNAVKEAKEGDWIIISPGKYFENKIEINKSITISSEWKVTGDLSKIKETIIDSEDESLFNILADGVEISGLNIINGDHTLNIMSEVIVMNNHFVNNLDAMSFEGPGGGYVGYNTVENDRDDGLDIDIGSDPDNIGSDILVEHNRIINSKDDGIEIRLFSYPDQNINYTIRDNSIIGSKNAGIQLISYDKYTGKEFMIHHNIIRGCKTGLGCMEGSKTVEDLSGASKMDELVYFFNNTLVDNQMGATGGNNIIAVNNQVLGNALGGFKRFGRNSAIVHNLFFRNGGDDFIELNNNLTKEGNIFSVDPLLDRISFMPDENSPSIDAGIDKYELKDIGFLEIPGTYIAGLAPDIGAIEYNTDNKIISHQPNLFVDAGKDEVLLSPLNEGALHGEINNGSEKSFDFYWKLENGPGEVDILDSNKIQTKVRFYQYGIYQFSLVVSEAAKIATDNKIIRYARDGEGKKLFLNDENTNIIEAEDYSYSYGNVSVLNDAESTANKFVKTEEGDSGQQTFIEYSVGTSENVDIFIWLLVKNQNSGKSTVQVVFNNQKSKSFSVSNNKKWKWIKVPVRIITTAGQWPVIVKNEEGAILIDKMLFSFDENYRPK</sequence>
<evidence type="ECO:0000313" key="2">
    <source>
        <dbReference type="Proteomes" id="UP000321301"/>
    </source>
</evidence>
<accession>A0A512CIQ4</accession>
<dbReference type="SUPFAM" id="SSF51126">
    <property type="entry name" value="Pectin lyase-like"/>
    <property type="match status" value="1"/>
</dbReference>
<evidence type="ECO:0000313" key="1">
    <source>
        <dbReference type="EMBL" id="GEO24107.1"/>
    </source>
</evidence>
<protein>
    <recommendedName>
        <fullName evidence="3">Right handed beta helix domain-containing protein</fullName>
    </recommendedName>
</protein>